<reference evidence="2 3" key="1">
    <citation type="journal article" date="2013" name="Genome Announc.">
        <title>Genome Sequence of Sporolactobacillus laevolacticus DSM442, an Efficient Polymer-Grade D-Lactate Producer from Agricultural Waste Cottonseed as a Nitrogen Source.</title>
        <authorList>
            <person name="Wang H."/>
            <person name="Wang L."/>
            <person name="Ju J."/>
            <person name="Yu B."/>
            <person name="Ma Y."/>
        </authorList>
    </citation>
    <scope>NUCLEOTIDE SEQUENCE [LARGE SCALE GENOMIC DNA]</scope>
    <source>
        <strain evidence="2 3">DSM 442</strain>
    </source>
</reference>
<name>V6IVV8_9BACL</name>
<feature type="domain" description="AB hydrolase-1" evidence="1">
    <location>
        <begin position="24"/>
        <end position="127"/>
    </location>
</feature>
<evidence type="ECO:0000313" key="2">
    <source>
        <dbReference type="EMBL" id="EST11332.1"/>
    </source>
</evidence>
<dbReference type="OrthoDB" id="9805423at2"/>
<dbReference type="GO" id="GO:0016787">
    <property type="term" value="F:hydrolase activity"/>
    <property type="evidence" value="ECO:0007669"/>
    <property type="project" value="UniProtKB-KW"/>
</dbReference>
<dbReference type="GO" id="GO:0016020">
    <property type="term" value="C:membrane"/>
    <property type="evidence" value="ECO:0007669"/>
    <property type="project" value="TreeGrafter"/>
</dbReference>
<dbReference type="PANTHER" id="PTHR43798:SF33">
    <property type="entry name" value="HYDROLASE, PUTATIVE (AFU_ORTHOLOGUE AFUA_2G14860)-RELATED"/>
    <property type="match status" value="1"/>
</dbReference>
<dbReference type="InterPro" id="IPR050266">
    <property type="entry name" value="AB_hydrolase_sf"/>
</dbReference>
<gene>
    <name evidence="2" type="ORF">P343_12170</name>
</gene>
<protein>
    <submittedName>
        <fullName evidence="2">Hydrolase</fullName>
    </submittedName>
</protein>
<organism evidence="2 3">
    <name type="scientific">Sporolactobacillus laevolacticus DSM 442</name>
    <dbReference type="NCBI Taxonomy" id="1395513"/>
    <lineage>
        <taxon>Bacteria</taxon>
        <taxon>Bacillati</taxon>
        <taxon>Bacillota</taxon>
        <taxon>Bacilli</taxon>
        <taxon>Bacillales</taxon>
        <taxon>Sporolactobacillaceae</taxon>
        <taxon>Sporolactobacillus</taxon>
    </lineage>
</organism>
<keyword evidence="3" id="KW-1185">Reference proteome</keyword>
<sequence length="263" mass="30172">MKRNYYQSAELRLSYLDFEGRDKPILLCLHGHFGNAAMFARLAEKLPDWHVYSLDQRGHGWSQHAESEDYQREDYVRDILTFMDHVLQNKPVVLLGHSLGGVNAYQAAARLKQRVRGLIIEDIGAVIDDDLSFASSIMEPKPTLHALGEGLKAVGIDDDNYFIESAYENEYGWNFRFDKKNIPFSQNYLNGAWWDDFLATDCPALLLHGKLSHVVSDEQIIEMAKKRKHTTYQFFEKSGHTIHDDEPLAFCKAVAAFLKQFQA</sequence>
<dbReference type="InterPro" id="IPR000073">
    <property type="entry name" value="AB_hydrolase_1"/>
</dbReference>
<dbReference type="eggNOG" id="COG2267">
    <property type="taxonomic scope" value="Bacteria"/>
</dbReference>
<dbReference type="Proteomes" id="UP000018296">
    <property type="component" value="Unassembled WGS sequence"/>
</dbReference>
<dbReference type="Gene3D" id="3.40.50.1820">
    <property type="entry name" value="alpha/beta hydrolase"/>
    <property type="match status" value="1"/>
</dbReference>
<dbReference type="Pfam" id="PF00561">
    <property type="entry name" value="Abhydrolase_1"/>
    <property type="match status" value="1"/>
</dbReference>
<dbReference type="RefSeq" id="WP_023510677.1">
    <property type="nucleotide sequence ID" value="NZ_AWTC01000012.1"/>
</dbReference>
<dbReference type="PANTHER" id="PTHR43798">
    <property type="entry name" value="MONOACYLGLYCEROL LIPASE"/>
    <property type="match status" value="1"/>
</dbReference>
<dbReference type="EMBL" id="AWTC01000012">
    <property type="protein sequence ID" value="EST11332.1"/>
    <property type="molecule type" value="Genomic_DNA"/>
</dbReference>
<evidence type="ECO:0000259" key="1">
    <source>
        <dbReference type="Pfam" id="PF00561"/>
    </source>
</evidence>
<dbReference type="STRING" id="1395513.P343_12170"/>
<evidence type="ECO:0000313" key="3">
    <source>
        <dbReference type="Proteomes" id="UP000018296"/>
    </source>
</evidence>
<proteinExistence type="predicted"/>
<comment type="caution">
    <text evidence="2">The sequence shown here is derived from an EMBL/GenBank/DDBJ whole genome shotgun (WGS) entry which is preliminary data.</text>
</comment>
<dbReference type="PATRIC" id="fig|1395513.3.peg.2468"/>
<dbReference type="SUPFAM" id="SSF53474">
    <property type="entry name" value="alpha/beta-Hydrolases"/>
    <property type="match status" value="1"/>
</dbReference>
<accession>V6IVV8</accession>
<keyword evidence="2" id="KW-0378">Hydrolase</keyword>
<dbReference type="InterPro" id="IPR029058">
    <property type="entry name" value="AB_hydrolase_fold"/>
</dbReference>
<dbReference type="AlphaFoldDB" id="V6IVV8"/>